<organism evidence="2 3">
    <name type="scientific">Dryococelus australis</name>
    <dbReference type="NCBI Taxonomy" id="614101"/>
    <lineage>
        <taxon>Eukaryota</taxon>
        <taxon>Metazoa</taxon>
        <taxon>Ecdysozoa</taxon>
        <taxon>Arthropoda</taxon>
        <taxon>Hexapoda</taxon>
        <taxon>Insecta</taxon>
        <taxon>Pterygota</taxon>
        <taxon>Neoptera</taxon>
        <taxon>Polyneoptera</taxon>
        <taxon>Phasmatodea</taxon>
        <taxon>Verophasmatodea</taxon>
        <taxon>Anareolatae</taxon>
        <taxon>Phasmatidae</taxon>
        <taxon>Eurycanthinae</taxon>
        <taxon>Dryococelus</taxon>
    </lineage>
</organism>
<proteinExistence type="predicted"/>
<sequence>MSRTEHIQVVKRTRDDGPGPKGNVKSKDDPWRAVVAGEGEPGCGTCGLSLSLSPPLTHTFSRHEGSGRCWLCGRPSPRRGRSSSPRVSQVSSSQRLLLDDIYPVKVIEVSMEQRWNERAGETGDPRENPPTRGVVRHDSSMRKSGSGPVGDLYILAYVLKDLTNEIKQRQFSDFARSLQSSSCVPHDALPAVIAGNFTSWGCGGVAVRLLASHEGEPGSIPGRVTPGFPQVGILPDDAVGWWVFSGISRFPHPCILALLHFHLISRSSALKTSMLRSAQTFQLCSSLCHTTKPTERMYMQEVWGSMAGGPIKLPTRPALVRSTSAHLVSHWFRQRLGWPCGDVVAGAKEACNTRNCVLGTSAKKFDDSIEDFVGVTAEEVDGTVPSVDDRAALVAVDAGSDVVDAASDVGVTAEEVDGTVPSVEDRSALVAVDSGSDVGVTAEECLQGHENVWMCHCAESLVKLSLRAVFPASGRVTMDERKLAL</sequence>
<keyword evidence="3" id="KW-1185">Reference proteome</keyword>
<feature type="compositionally biased region" description="Basic and acidic residues" evidence="1">
    <location>
        <begin position="1"/>
        <end position="18"/>
    </location>
</feature>
<dbReference type="EMBL" id="JARBHB010000004">
    <property type="protein sequence ID" value="KAJ8887757.1"/>
    <property type="molecule type" value="Genomic_DNA"/>
</dbReference>
<comment type="caution">
    <text evidence="2">The sequence shown here is derived from an EMBL/GenBank/DDBJ whole genome shotgun (WGS) entry which is preliminary data.</text>
</comment>
<evidence type="ECO:0000256" key="1">
    <source>
        <dbReference type="SAM" id="MobiDB-lite"/>
    </source>
</evidence>
<feature type="region of interest" description="Disordered" evidence="1">
    <location>
        <begin position="1"/>
        <end position="28"/>
    </location>
</feature>
<accession>A0ABQ9HTR1</accession>
<gene>
    <name evidence="2" type="ORF">PR048_013975</name>
</gene>
<dbReference type="Proteomes" id="UP001159363">
    <property type="component" value="Chromosome X"/>
</dbReference>
<evidence type="ECO:0000313" key="3">
    <source>
        <dbReference type="Proteomes" id="UP001159363"/>
    </source>
</evidence>
<feature type="region of interest" description="Disordered" evidence="1">
    <location>
        <begin position="116"/>
        <end position="145"/>
    </location>
</feature>
<reference evidence="2 3" key="1">
    <citation type="submission" date="2023-02" db="EMBL/GenBank/DDBJ databases">
        <title>LHISI_Scaffold_Assembly.</title>
        <authorList>
            <person name="Stuart O.P."/>
            <person name="Cleave R."/>
            <person name="Magrath M.J.L."/>
            <person name="Mikheyev A.S."/>
        </authorList>
    </citation>
    <scope>NUCLEOTIDE SEQUENCE [LARGE SCALE GENOMIC DNA]</scope>
    <source>
        <strain evidence="2">Daus_M_001</strain>
        <tissue evidence="2">Leg muscle</tissue>
    </source>
</reference>
<protein>
    <submittedName>
        <fullName evidence="2">Uncharacterized protein</fullName>
    </submittedName>
</protein>
<name>A0ABQ9HTR1_9NEOP</name>
<evidence type="ECO:0000313" key="2">
    <source>
        <dbReference type="EMBL" id="KAJ8887757.1"/>
    </source>
</evidence>
<feature type="compositionally biased region" description="Basic and acidic residues" evidence="1">
    <location>
        <begin position="116"/>
        <end position="141"/>
    </location>
</feature>